<accession>A0A3P6DUJ4</accession>
<dbReference type="SUPFAM" id="SSF53187">
    <property type="entry name" value="Zn-dependent exopeptidases"/>
    <property type="match status" value="1"/>
</dbReference>
<proteinExistence type="inferred from homology"/>
<keyword evidence="2" id="KW-0325">Glycoprotein</keyword>
<comment type="similarity">
    <text evidence="1 3">Belongs to the peptidase M14 family.</text>
</comment>
<dbReference type="EMBL" id="LR031874">
    <property type="protein sequence ID" value="VDD22769.1"/>
    <property type="molecule type" value="Genomic_DNA"/>
</dbReference>
<dbReference type="InterPro" id="IPR008969">
    <property type="entry name" value="CarboxyPept-like_regulatory"/>
</dbReference>
<dbReference type="PROSITE" id="PS52035">
    <property type="entry name" value="PEPTIDASE_M14"/>
    <property type="match status" value="1"/>
</dbReference>
<evidence type="ECO:0000256" key="4">
    <source>
        <dbReference type="SAM" id="Phobius"/>
    </source>
</evidence>
<evidence type="ECO:0000256" key="2">
    <source>
        <dbReference type="ARBA" id="ARBA00023180"/>
    </source>
</evidence>
<evidence type="ECO:0000256" key="1">
    <source>
        <dbReference type="ARBA" id="ARBA00005988"/>
    </source>
</evidence>
<dbReference type="Gene3D" id="2.60.40.1120">
    <property type="entry name" value="Carboxypeptidase-like, regulatory domain"/>
    <property type="match status" value="1"/>
</dbReference>
<dbReference type="GO" id="GO:0008270">
    <property type="term" value="F:zinc ion binding"/>
    <property type="evidence" value="ECO:0007669"/>
    <property type="project" value="InterPro"/>
</dbReference>
<dbReference type="Gene3D" id="3.40.630.10">
    <property type="entry name" value="Zn peptidases"/>
    <property type="match status" value="1"/>
</dbReference>
<dbReference type="GO" id="GO:0004181">
    <property type="term" value="F:metallocarboxypeptidase activity"/>
    <property type="evidence" value="ECO:0007669"/>
    <property type="project" value="InterPro"/>
</dbReference>
<evidence type="ECO:0000259" key="5">
    <source>
        <dbReference type="PROSITE" id="PS52035"/>
    </source>
</evidence>
<dbReference type="Pfam" id="PF00246">
    <property type="entry name" value="Peptidase_M14"/>
    <property type="match status" value="1"/>
</dbReference>
<dbReference type="InterPro" id="IPR000834">
    <property type="entry name" value="Peptidase_M14"/>
</dbReference>
<dbReference type="AlphaFoldDB" id="A0A3P6DUJ4"/>
<sequence>MSFSIEFEDGITNGASWYPIYGGMQDWNYIHGGCFELTLEISDNKWPRASELPTIWEYNRKSMLNLVASLVKTGVHGRIFSLDQGKPLPGLVVVKGINYTAILILTFIRPNPYALQVKAHQAYADYHRLLEPGKIYEVTASSPGYKPKTTSVWLGENAVTADFILIPEASYGGKLLRSSCDCSYGQPLLLTRFFTETNNGITFALVVVVAFLFFLLQRRVRSNLWKQRQSSRRSTTV</sequence>
<gene>
    <name evidence="6" type="ORF">BOLC2T08936H</name>
</gene>
<evidence type="ECO:0000313" key="6">
    <source>
        <dbReference type="EMBL" id="VDD22769.1"/>
    </source>
</evidence>
<dbReference type="GO" id="GO:0016485">
    <property type="term" value="P:protein processing"/>
    <property type="evidence" value="ECO:0007669"/>
    <property type="project" value="TreeGrafter"/>
</dbReference>
<dbReference type="PANTHER" id="PTHR11532">
    <property type="entry name" value="PROTEASE M14 CARBOXYPEPTIDASE"/>
    <property type="match status" value="1"/>
</dbReference>
<dbReference type="GO" id="GO:0005615">
    <property type="term" value="C:extracellular space"/>
    <property type="evidence" value="ECO:0007669"/>
    <property type="project" value="TreeGrafter"/>
</dbReference>
<organism evidence="6">
    <name type="scientific">Brassica oleracea</name>
    <name type="common">Wild cabbage</name>
    <dbReference type="NCBI Taxonomy" id="3712"/>
    <lineage>
        <taxon>Eukaryota</taxon>
        <taxon>Viridiplantae</taxon>
        <taxon>Streptophyta</taxon>
        <taxon>Embryophyta</taxon>
        <taxon>Tracheophyta</taxon>
        <taxon>Spermatophyta</taxon>
        <taxon>Magnoliopsida</taxon>
        <taxon>eudicotyledons</taxon>
        <taxon>Gunneridae</taxon>
        <taxon>Pentapetalae</taxon>
        <taxon>rosids</taxon>
        <taxon>malvids</taxon>
        <taxon>Brassicales</taxon>
        <taxon>Brassicaceae</taxon>
        <taxon>Brassiceae</taxon>
        <taxon>Brassica</taxon>
    </lineage>
</organism>
<dbReference type="PANTHER" id="PTHR11532:SF57">
    <property type="entry name" value="CARBOXYPEPTIDASE D, B"/>
    <property type="match status" value="1"/>
</dbReference>
<protein>
    <recommendedName>
        <fullName evidence="5">Peptidase M14 domain-containing protein</fullName>
    </recommendedName>
</protein>
<name>A0A3P6DUJ4_BRAOL</name>
<feature type="domain" description="Peptidase M14" evidence="5">
    <location>
        <begin position="1"/>
        <end position="70"/>
    </location>
</feature>
<keyword evidence="4" id="KW-0812">Transmembrane</keyword>
<keyword evidence="4" id="KW-0472">Membrane</keyword>
<evidence type="ECO:0000256" key="3">
    <source>
        <dbReference type="PROSITE-ProRule" id="PRU01379"/>
    </source>
</evidence>
<dbReference type="CDD" id="cd11308">
    <property type="entry name" value="Peptidase_M14NE-CP-C_like"/>
    <property type="match status" value="1"/>
</dbReference>
<feature type="active site" description="Proton donor/acceptor" evidence="3">
    <location>
        <position position="40"/>
    </location>
</feature>
<dbReference type="SUPFAM" id="SSF49464">
    <property type="entry name" value="Carboxypeptidase regulatory domain-like"/>
    <property type="match status" value="1"/>
</dbReference>
<reference evidence="6" key="1">
    <citation type="submission" date="2018-11" db="EMBL/GenBank/DDBJ databases">
        <authorList>
            <consortium name="Genoscope - CEA"/>
            <person name="William W."/>
        </authorList>
    </citation>
    <scope>NUCLEOTIDE SEQUENCE</scope>
</reference>
<feature type="transmembrane region" description="Helical" evidence="4">
    <location>
        <begin position="200"/>
        <end position="216"/>
    </location>
</feature>
<keyword evidence="4" id="KW-1133">Transmembrane helix</keyword>
<dbReference type="InterPro" id="IPR050753">
    <property type="entry name" value="Peptidase_M14_domain"/>
</dbReference>
<dbReference type="GO" id="GO:0006518">
    <property type="term" value="P:peptide metabolic process"/>
    <property type="evidence" value="ECO:0007669"/>
    <property type="project" value="TreeGrafter"/>
</dbReference>